<keyword evidence="1" id="KW-0732">Signal</keyword>
<evidence type="ECO:0000313" key="2">
    <source>
        <dbReference type="EMBL" id="MDQ0506581.1"/>
    </source>
</evidence>
<dbReference type="EMBL" id="JAUSVY010000008">
    <property type="protein sequence ID" value="MDQ0506581.1"/>
    <property type="molecule type" value="Genomic_DNA"/>
</dbReference>
<dbReference type="InterPro" id="IPR036465">
    <property type="entry name" value="vWFA_dom_sf"/>
</dbReference>
<dbReference type="Pfam" id="PF06707">
    <property type="entry name" value="DUF1194"/>
    <property type="match status" value="1"/>
</dbReference>
<gene>
    <name evidence="2" type="ORF">QOZ94_003392</name>
</gene>
<feature type="signal peptide" evidence="1">
    <location>
        <begin position="1"/>
        <end position="25"/>
    </location>
</feature>
<evidence type="ECO:0008006" key="4">
    <source>
        <dbReference type="Google" id="ProtNLM"/>
    </source>
</evidence>
<evidence type="ECO:0000256" key="1">
    <source>
        <dbReference type="SAM" id="SignalP"/>
    </source>
</evidence>
<dbReference type="InterPro" id="IPR010607">
    <property type="entry name" value="DUF1194"/>
</dbReference>
<protein>
    <recommendedName>
        <fullName evidence="4">DUF1194 domain-containing protein</fullName>
    </recommendedName>
</protein>
<organism evidence="2 3">
    <name type="scientific">Xanthobacter agilis</name>
    <dbReference type="NCBI Taxonomy" id="47492"/>
    <lineage>
        <taxon>Bacteria</taxon>
        <taxon>Pseudomonadati</taxon>
        <taxon>Pseudomonadota</taxon>
        <taxon>Alphaproteobacteria</taxon>
        <taxon>Hyphomicrobiales</taxon>
        <taxon>Xanthobacteraceae</taxon>
        <taxon>Xanthobacter</taxon>
    </lineage>
</organism>
<proteinExistence type="predicted"/>
<keyword evidence="3" id="KW-1185">Reference proteome</keyword>
<dbReference type="SUPFAM" id="SSF53300">
    <property type="entry name" value="vWA-like"/>
    <property type="match status" value="1"/>
</dbReference>
<dbReference type="Gene3D" id="3.40.50.410">
    <property type="entry name" value="von Willebrand factor, type A domain"/>
    <property type="match status" value="1"/>
</dbReference>
<comment type="caution">
    <text evidence="2">The sequence shown here is derived from an EMBL/GenBank/DDBJ whole genome shotgun (WGS) entry which is preliminary data.</text>
</comment>
<feature type="chain" id="PRO_5047178721" description="DUF1194 domain-containing protein" evidence="1">
    <location>
        <begin position="26"/>
        <end position="273"/>
    </location>
</feature>
<dbReference type="RefSeq" id="WP_237346315.1">
    <property type="nucleotide sequence ID" value="NZ_JABWGX010000017.1"/>
</dbReference>
<sequence length="273" mass="28913">MGTRRLWHGAWLAGLALVAADAATAGEAGTTPVDLELVLAVDISYSMDTEEQALQRNGYAAAVTSPEFLQALRLGPQGRIAVAYVEWAGETEQQVVVAWRIIDGPQTAQAFAAAVTSAPLHRVYRTSISSALLYSADQFDLNGFKGPRRVIDVSGDGVNNQGPPVEVARDAVVGRGITVNGLPLVMKRGSAAAVDAPELDIYYEDCVIGGPGAFVIPVEHMSEFARAIKTKLVLEVAGVVPEPTPGLVVPAAAARPRVSCTIGEKMWLDHWSN</sequence>
<reference evidence="2 3" key="1">
    <citation type="submission" date="2023-07" db="EMBL/GenBank/DDBJ databases">
        <title>Genomic Encyclopedia of Type Strains, Phase IV (KMG-IV): sequencing the most valuable type-strain genomes for metagenomic binning, comparative biology and taxonomic classification.</title>
        <authorList>
            <person name="Goeker M."/>
        </authorList>
    </citation>
    <scope>NUCLEOTIDE SEQUENCE [LARGE SCALE GENOMIC DNA]</scope>
    <source>
        <strain evidence="2 3">DSM 3770</strain>
    </source>
</reference>
<dbReference type="CDD" id="cd00198">
    <property type="entry name" value="vWFA"/>
    <property type="match status" value="1"/>
</dbReference>
<dbReference type="Proteomes" id="UP001241747">
    <property type="component" value="Unassembled WGS sequence"/>
</dbReference>
<name>A0ABU0LHG4_XANAG</name>
<accession>A0ABU0LHG4</accession>
<evidence type="ECO:0000313" key="3">
    <source>
        <dbReference type="Proteomes" id="UP001241747"/>
    </source>
</evidence>